<dbReference type="EMBL" id="JACEFO010001613">
    <property type="protein sequence ID" value="KAF8731010.1"/>
    <property type="molecule type" value="Genomic_DNA"/>
</dbReference>
<comment type="caution">
    <text evidence="1">The sequence shown here is derived from an EMBL/GenBank/DDBJ whole genome shotgun (WGS) entry which is preliminary data.</text>
</comment>
<dbReference type="SUPFAM" id="SSF52047">
    <property type="entry name" value="RNI-like"/>
    <property type="match status" value="1"/>
</dbReference>
<gene>
    <name evidence="1" type="ORF">HU200_016890</name>
</gene>
<dbReference type="InterPro" id="IPR032675">
    <property type="entry name" value="LRR_dom_sf"/>
</dbReference>
<dbReference type="OrthoDB" id="687176at2759"/>
<evidence type="ECO:0000313" key="1">
    <source>
        <dbReference type="EMBL" id="KAF8731010.1"/>
    </source>
</evidence>
<proteinExistence type="predicted"/>
<dbReference type="Proteomes" id="UP000636709">
    <property type="component" value="Unassembled WGS sequence"/>
</dbReference>
<organism evidence="1 2">
    <name type="scientific">Digitaria exilis</name>
    <dbReference type="NCBI Taxonomy" id="1010633"/>
    <lineage>
        <taxon>Eukaryota</taxon>
        <taxon>Viridiplantae</taxon>
        <taxon>Streptophyta</taxon>
        <taxon>Embryophyta</taxon>
        <taxon>Tracheophyta</taxon>
        <taxon>Spermatophyta</taxon>
        <taxon>Magnoliopsida</taxon>
        <taxon>Liliopsida</taxon>
        <taxon>Poales</taxon>
        <taxon>Poaceae</taxon>
        <taxon>PACMAD clade</taxon>
        <taxon>Panicoideae</taxon>
        <taxon>Panicodae</taxon>
        <taxon>Paniceae</taxon>
        <taxon>Anthephorinae</taxon>
        <taxon>Digitaria</taxon>
    </lineage>
</organism>
<dbReference type="AlphaFoldDB" id="A0A835F813"/>
<protein>
    <submittedName>
        <fullName evidence="1">Uncharacterized protein</fullName>
    </submittedName>
</protein>
<dbReference type="Gene3D" id="3.80.10.10">
    <property type="entry name" value="Ribonuclease Inhibitor"/>
    <property type="match status" value="1"/>
</dbReference>
<sequence>MVSLPETLGDLISLTELVISNCRGIKFLPGTLQKLTSLRRLDIYGCPELLRWCESEGNKMKVAQHIDKVIN</sequence>
<keyword evidence="2" id="KW-1185">Reference proteome</keyword>
<reference evidence="1" key="1">
    <citation type="submission" date="2020-07" db="EMBL/GenBank/DDBJ databases">
        <title>Genome sequence and genetic diversity analysis of an under-domesticated orphan crop, white fonio (Digitaria exilis).</title>
        <authorList>
            <person name="Bennetzen J.L."/>
            <person name="Chen S."/>
            <person name="Ma X."/>
            <person name="Wang X."/>
            <person name="Yssel A.E.J."/>
            <person name="Chaluvadi S.R."/>
            <person name="Johnson M."/>
            <person name="Gangashetty P."/>
            <person name="Hamidou F."/>
            <person name="Sanogo M.D."/>
            <person name="Zwaenepoel A."/>
            <person name="Wallace J."/>
            <person name="Van De Peer Y."/>
            <person name="Van Deynze A."/>
        </authorList>
    </citation>
    <scope>NUCLEOTIDE SEQUENCE</scope>
    <source>
        <tissue evidence="1">Leaves</tissue>
    </source>
</reference>
<name>A0A835F813_9POAL</name>
<evidence type="ECO:0000313" key="2">
    <source>
        <dbReference type="Proteomes" id="UP000636709"/>
    </source>
</evidence>
<accession>A0A835F813</accession>